<keyword evidence="5" id="KW-0547">Nucleotide-binding</keyword>
<dbReference type="PROSITE" id="PS00809">
    <property type="entry name" value="ADP_GLC_PYROPHOSPH_2"/>
    <property type="match status" value="1"/>
</dbReference>
<gene>
    <name evidence="10" type="ORF">BX611_1375</name>
</gene>
<dbReference type="GO" id="GO:0005978">
    <property type="term" value="P:glycogen biosynthetic process"/>
    <property type="evidence" value="ECO:0007669"/>
    <property type="project" value="UniProtKB-UniRule"/>
</dbReference>
<name>A0A3D9RXK0_9FLAO</name>
<evidence type="ECO:0000256" key="1">
    <source>
        <dbReference type="ARBA" id="ARBA00010443"/>
    </source>
</evidence>
<keyword evidence="2" id="KW-0321">Glycogen metabolism</keyword>
<organism evidence="10 11">
    <name type="scientific">Lutibacter oceani</name>
    <dbReference type="NCBI Taxonomy" id="1853311"/>
    <lineage>
        <taxon>Bacteria</taxon>
        <taxon>Pseudomonadati</taxon>
        <taxon>Bacteroidota</taxon>
        <taxon>Flavobacteriia</taxon>
        <taxon>Flavobacteriales</taxon>
        <taxon>Flavobacteriaceae</taxon>
        <taxon>Lutibacter</taxon>
    </lineage>
</organism>
<dbReference type="PANTHER" id="PTHR43523:SF12">
    <property type="entry name" value="GLUCOSE-1-PHOSPHATE ADENYLYLTRANSFERASE LARGE SUBUNIT 1, CHLOROPLASTIC-RELATED"/>
    <property type="match status" value="1"/>
</dbReference>
<dbReference type="InterPro" id="IPR011004">
    <property type="entry name" value="Trimer_LpxA-like_sf"/>
</dbReference>
<dbReference type="GO" id="GO:0008878">
    <property type="term" value="F:glucose-1-phosphate adenylyltransferase activity"/>
    <property type="evidence" value="ECO:0007669"/>
    <property type="project" value="UniProtKB-UniRule"/>
</dbReference>
<reference evidence="10 11" key="1">
    <citation type="submission" date="2018-08" db="EMBL/GenBank/DDBJ databases">
        <title>Genomic Encyclopedia of Type Strains, Phase III (KMG-III): the genomes of soil and plant-associated and newly described type strains.</title>
        <authorList>
            <person name="Whitman W."/>
        </authorList>
    </citation>
    <scope>NUCLEOTIDE SEQUENCE [LARGE SCALE GENOMIC DNA]</scope>
    <source>
        <strain evidence="10 11">325-5</strain>
    </source>
</reference>
<dbReference type="SUPFAM" id="SSF53448">
    <property type="entry name" value="Nucleotide-diphospho-sugar transferases"/>
    <property type="match status" value="1"/>
</dbReference>
<dbReference type="InterPro" id="IPR005835">
    <property type="entry name" value="NTP_transferase_dom"/>
</dbReference>
<evidence type="ECO:0000256" key="3">
    <source>
        <dbReference type="ARBA" id="ARBA00022679"/>
    </source>
</evidence>
<evidence type="ECO:0000256" key="7">
    <source>
        <dbReference type="ARBA" id="ARBA00023277"/>
    </source>
</evidence>
<keyword evidence="6" id="KW-0067">ATP-binding</keyword>
<dbReference type="SUPFAM" id="SSF51161">
    <property type="entry name" value="Trimeric LpxA-like enzymes"/>
    <property type="match status" value="1"/>
</dbReference>
<evidence type="ECO:0000256" key="2">
    <source>
        <dbReference type="ARBA" id="ARBA00022600"/>
    </source>
</evidence>
<dbReference type="AlphaFoldDB" id="A0A3D9RXK0"/>
<dbReference type="PROSITE" id="PS00808">
    <property type="entry name" value="ADP_GLC_PYROPHOSPH_1"/>
    <property type="match status" value="1"/>
</dbReference>
<dbReference type="EMBL" id="QTTQ01000010">
    <property type="protein sequence ID" value="REE81836.1"/>
    <property type="molecule type" value="Genomic_DNA"/>
</dbReference>
<evidence type="ECO:0000256" key="6">
    <source>
        <dbReference type="ARBA" id="ARBA00022840"/>
    </source>
</evidence>
<dbReference type="Proteomes" id="UP000256429">
    <property type="component" value="Unassembled WGS sequence"/>
</dbReference>
<dbReference type="Gene3D" id="3.90.550.10">
    <property type="entry name" value="Spore Coat Polysaccharide Biosynthesis Protein SpsA, Chain A"/>
    <property type="match status" value="1"/>
</dbReference>
<dbReference type="InterPro" id="IPR029044">
    <property type="entry name" value="Nucleotide-diphossugar_trans"/>
</dbReference>
<evidence type="ECO:0000313" key="11">
    <source>
        <dbReference type="Proteomes" id="UP000256429"/>
    </source>
</evidence>
<dbReference type="EC" id="2.7.7.27" evidence="8"/>
<comment type="caution">
    <text evidence="10">The sequence shown here is derived from an EMBL/GenBank/DDBJ whole genome shotgun (WGS) entry which is preliminary data.</text>
</comment>
<dbReference type="Pfam" id="PF25247">
    <property type="entry name" value="LbH_GLGC"/>
    <property type="match status" value="1"/>
</dbReference>
<dbReference type="CDD" id="cd04651">
    <property type="entry name" value="LbH_G1P_AT_C"/>
    <property type="match status" value="1"/>
</dbReference>
<evidence type="ECO:0000313" key="10">
    <source>
        <dbReference type="EMBL" id="REE81836.1"/>
    </source>
</evidence>
<proteinExistence type="inferred from homology"/>
<keyword evidence="11" id="KW-1185">Reference proteome</keyword>
<dbReference type="InterPro" id="IPR005836">
    <property type="entry name" value="ADP_Glu_pyroP_CS"/>
</dbReference>
<dbReference type="PROSITE" id="PS00810">
    <property type="entry name" value="ADP_GLC_PYROPHOSPH_3"/>
    <property type="match status" value="1"/>
</dbReference>
<keyword evidence="4 10" id="KW-0548">Nucleotidyltransferase</keyword>
<evidence type="ECO:0000259" key="9">
    <source>
        <dbReference type="Pfam" id="PF00483"/>
    </source>
</evidence>
<evidence type="ECO:0000256" key="4">
    <source>
        <dbReference type="ARBA" id="ARBA00022695"/>
    </source>
</evidence>
<evidence type="ECO:0000256" key="8">
    <source>
        <dbReference type="NCBIfam" id="TIGR02091"/>
    </source>
</evidence>
<comment type="similarity">
    <text evidence="1">Belongs to the bacterial/plant glucose-1-phosphate adenylyltransferase family.</text>
</comment>
<dbReference type="Pfam" id="PF00483">
    <property type="entry name" value="NTP_transferase"/>
    <property type="match status" value="1"/>
</dbReference>
<dbReference type="NCBIfam" id="TIGR02091">
    <property type="entry name" value="glgC"/>
    <property type="match status" value="1"/>
</dbReference>
<protein>
    <recommendedName>
        <fullName evidence="8">Glucose-1-phosphate adenylyltransferase</fullName>
        <ecNumber evidence="8">2.7.7.27</ecNumber>
    </recommendedName>
</protein>
<dbReference type="PANTHER" id="PTHR43523">
    <property type="entry name" value="GLUCOSE-1-PHOSPHATE ADENYLYLTRANSFERASE-RELATED"/>
    <property type="match status" value="1"/>
</dbReference>
<dbReference type="GO" id="GO:0005524">
    <property type="term" value="F:ATP binding"/>
    <property type="evidence" value="ECO:0007669"/>
    <property type="project" value="UniProtKB-KW"/>
</dbReference>
<evidence type="ECO:0000256" key="5">
    <source>
        <dbReference type="ARBA" id="ARBA00022741"/>
    </source>
</evidence>
<dbReference type="Gene3D" id="2.160.10.10">
    <property type="entry name" value="Hexapeptide repeat proteins"/>
    <property type="match status" value="1"/>
</dbReference>
<keyword evidence="3 10" id="KW-0808">Transferase</keyword>
<keyword evidence="7" id="KW-0119">Carbohydrate metabolism</keyword>
<dbReference type="CDD" id="cd02508">
    <property type="entry name" value="ADP_Glucose_PP"/>
    <property type="match status" value="1"/>
</dbReference>
<dbReference type="NCBIfam" id="NF002772">
    <property type="entry name" value="PRK02862.1"/>
    <property type="match status" value="1"/>
</dbReference>
<accession>A0A3D9RXK0</accession>
<dbReference type="OrthoDB" id="9801810at2"/>
<feature type="domain" description="Nucleotidyl transferase" evidence="9">
    <location>
        <begin position="8"/>
        <end position="269"/>
    </location>
</feature>
<dbReference type="InterPro" id="IPR011831">
    <property type="entry name" value="ADP-Glc_PPase"/>
</dbReference>
<sequence>MSGSKVLSIILGGGQGSRLHPLTETRSKPAVPIAGKYRLVDIPISNCINSNIKQMYVLTQFNSASLNRHIKNTYHFSFFSEAFVDVLAAEQTPGNKGWFQGTADAVRQSMHHFLRHDFDYALILSGDQLYQMDLAKMVEAHKKNKASISIATIPVNAKDATSFGILKSDEKNRITSFIEKPSADLLPDWTSDVSDSMKAEGRNYLASMGIYIFNRDLLIKLMENPDTIDFGKEIIPQSIDEHPTLSYQYEGYWTDIGNIDSFFEANLGLSDDFPKFDLYSRQKRIYTHARMLPTTKISGTILDKTVIADGCIINAGKIEHSVIGVRSRIDKESTIINTYMMGSDYYQPLEDIINDNIVSMGIGSRCFIKNTILDKNCCIGNDVRINGGRHLEDTETDTYAIRDGIVVIKKGAVIPNGFTI</sequence>
<dbReference type="RefSeq" id="WP_115879467.1">
    <property type="nucleotide sequence ID" value="NZ_QTTQ01000010.1"/>
</dbReference>